<dbReference type="AlphaFoldDB" id="A0A6I4U723"/>
<feature type="transmembrane region" description="Helical" evidence="1">
    <location>
        <begin position="189"/>
        <end position="211"/>
    </location>
</feature>
<dbReference type="EMBL" id="WTYR01000001">
    <property type="protein sequence ID" value="MXP10097.1"/>
    <property type="molecule type" value="Genomic_DNA"/>
</dbReference>
<keyword evidence="2" id="KW-0732">Signal</keyword>
<evidence type="ECO:0000256" key="2">
    <source>
        <dbReference type="SAM" id="SignalP"/>
    </source>
</evidence>
<dbReference type="Proteomes" id="UP000429229">
    <property type="component" value="Unassembled WGS sequence"/>
</dbReference>
<dbReference type="InterPro" id="IPR026272">
    <property type="entry name" value="SdpI"/>
</dbReference>
<dbReference type="OrthoDB" id="9808690at2"/>
<keyword evidence="5" id="KW-1185">Reference proteome</keyword>
<feature type="transmembrane region" description="Helical" evidence="1">
    <location>
        <begin position="49"/>
        <end position="70"/>
    </location>
</feature>
<dbReference type="Pfam" id="PF07853">
    <property type="entry name" value="DUF1648"/>
    <property type="match status" value="1"/>
</dbReference>
<feature type="domain" description="DUF1648" evidence="3">
    <location>
        <begin position="13"/>
        <end position="60"/>
    </location>
</feature>
<dbReference type="PANTHER" id="PTHR37810:SF5">
    <property type="entry name" value="IMMUNITY PROTEIN SDPI"/>
    <property type="match status" value="1"/>
</dbReference>
<feature type="transmembrane region" description="Helical" evidence="1">
    <location>
        <begin position="164"/>
        <end position="183"/>
    </location>
</feature>
<keyword evidence="1" id="KW-0472">Membrane</keyword>
<feature type="transmembrane region" description="Helical" evidence="1">
    <location>
        <begin position="90"/>
        <end position="111"/>
    </location>
</feature>
<keyword evidence="1" id="KW-1133">Transmembrane helix</keyword>
<dbReference type="GO" id="GO:0009636">
    <property type="term" value="P:response to toxic substance"/>
    <property type="evidence" value="ECO:0007669"/>
    <property type="project" value="TreeGrafter"/>
</dbReference>
<accession>A0A6I4U723</accession>
<dbReference type="PIRSF" id="PIRSF038959">
    <property type="entry name" value="SdpI"/>
    <property type="match status" value="1"/>
</dbReference>
<proteinExistence type="predicted"/>
<protein>
    <submittedName>
        <fullName evidence="4">DUF1648 domain-containing protein</fullName>
    </submittedName>
</protein>
<organism evidence="4 5">
    <name type="scientific">Alteriqipengyuania halimionae</name>
    <dbReference type="NCBI Taxonomy" id="1926630"/>
    <lineage>
        <taxon>Bacteria</taxon>
        <taxon>Pseudomonadati</taxon>
        <taxon>Pseudomonadota</taxon>
        <taxon>Alphaproteobacteria</taxon>
        <taxon>Sphingomonadales</taxon>
        <taxon>Erythrobacteraceae</taxon>
        <taxon>Alteriqipengyuania</taxon>
    </lineage>
</organism>
<evidence type="ECO:0000313" key="4">
    <source>
        <dbReference type="EMBL" id="MXP10097.1"/>
    </source>
</evidence>
<gene>
    <name evidence="4" type="ORF">GRI68_07875</name>
</gene>
<feature type="chain" id="PRO_5026099853" evidence="2">
    <location>
        <begin position="22"/>
        <end position="221"/>
    </location>
</feature>
<name>A0A6I4U723_9SPHN</name>
<sequence length="221" mass="23693">MKTKGLVIASLSLVAAMVVFAFVTAARLPADAVLPTHWNAAGEPDAFSPALRALLFPAGMVVLLTVLFAWTPRLEPLQDKLEGSAPVLRAVWIGILLLFALIELAIGLPAYGIAVPVNIIMIGVGVLLFALGNALPKSRPGFFVGIRTPWAIMDTDNWIATHRLGGKLMMLAGLAIILGALFLPPETQIFVTLGAVFVAAVVPFVYSWWLWNRSKGQQKGN</sequence>
<dbReference type="PANTHER" id="PTHR37810">
    <property type="entry name" value="IMMUNITY PROTEIN SDPI"/>
    <property type="match status" value="1"/>
</dbReference>
<reference evidence="4 5" key="1">
    <citation type="submission" date="2019-12" db="EMBL/GenBank/DDBJ databases">
        <title>Genomic-based taxomic classification of the family Erythrobacteraceae.</title>
        <authorList>
            <person name="Xu L."/>
        </authorList>
    </citation>
    <scope>NUCLEOTIDE SEQUENCE [LARGE SCALE GENOMIC DNA]</scope>
    <source>
        <strain evidence="4 5">LMG 29519</strain>
    </source>
</reference>
<evidence type="ECO:0000259" key="3">
    <source>
        <dbReference type="Pfam" id="PF07853"/>
    </source>
</evidence>
<feature type="transmembrane region" description="Helical" evidence="1">
    <location>
        <begin position="117"/>
        <end position="135"/>
    </location>
</feature>
<dbReference type="InterPro" id="IPR012867">
    <property type="entry name" value="DUF1648"/>
</dbReference>
<dbReference type="RefSeq" id="WP_160616739.1">
    <property type="nucleotide sequence ID" value="NZ_WTYR01000001.1"/>
</dbReference>
<feature type="signal peptide" evidence="2">
    <location>
        <begin position="1"/>
        <end position="21"/>
    </location>
</feature>
<dbReference type="Pfam" id="PF13630">
    <property type="entry name" value="SdpI"/>
    <property type="match status" value="1"/>
</dbReference>
<evidence type="ECO:0000313" key="5">
    <source>
        <dbReference type="Proteomes" id="UP000429229"/>
    </source>
</evidence>
<dbReference type="InterPro" id="IPR025962">
    <property type="entry name" value="SdpI/YhfL"/>
</dbReference>
<evidence type="ECO:0000256" key="1">
    <source>
        <dbReference type="SAM" id="Phobius"/>
    </source>
</evidence>
<comment type="caution">
    <text evidence="4">The sequence shown here is derived from an EMBL/GenBank/DDBJ whole genome shotgun (WGS) entry which is preliminary data.</text>
</comment>
<keyword evidence="1" id="KW-0812">Transmembrane</keyword>